<feature type="transmembrane region" description="Helical" evidence="1">
    <location>
        <begin position="24"/>
        <end position="43"/>
    </location>
</feature>
<sequence length="181" mass="20054">MGLFFANAAVITVLHITDAINAPTFWIVLALNFVLLIPIIKSGKQLQEQKGAMTRAMRDYNRRFLICSAIYSVLMLGSAGIANRIADGSTLMWGLALLPMLPAFGMIWTMMRYLREETDEYQRYKAVRASMVGLGFVLVLGTGWGFLETFGLVPHIWAWWVFPAWAIGLGFGMIGAGKGEA</sequence>
<evidence type="ECO:0000313" key="2">
    <source>
        <dbReference type="EMBL" id="KLE31221.1"/>
    </source>
</evidence>
<feature type="transmembrane region" description="Helical" evidence="1">
    <location>
        <begin position="64"/>
        <end position="85"/>
    </location>
</feature>
<keyword evidence="1" id="KW-0472">Membrane</keyword>
<feature type="transmembrane region" description="Helical" evidence="1">
    <location>
        <begin position="126"/>
        <end position="145"/>
    </location>
</feature>
<name>A0A0G9MKG5_9SPHN</name>
<dbReference type="EMBL" id="LBHC01000003">
    <property type="protein sequence ID" value="KLE31221.1"/>
    <property type="molecule type" value="Genomic_DNA"/>
</dbReference>
<dbReference type="Proteomes" id="UP000053070">
    <property type="component" value="Unassembled WGS sequence"/>
</dbReference>
<keyword evidence="3" id="KW-1185">Reference proteome</keyword>
<dbReference type="STRING" id="502682.BMF35_b0188"/>
<evidence type="ECO:0000256" key="1">
    <source>
        <dbReference type="SAM" id="Phobius"/>
    </source>
</evidence>
<feature type="transmembrane region" description="Helical" evidence="1">
    <location>
        <begin position="157"/>
        <end position="176"/>
    </location>
</feature>
<organism evidence="2 3">
    <name type="scientific">Aurantiacibacter gangjinensis</name>
    <dbReference type="NCBI Taxonomy" id="502682"/>
    <lineage>
        <taxon>Bacteria</taxon>
        <taxon>Pseudomonadati</taxon>
        <taxon>Pseudomonadota</taxon>
        <taxon>Alphaproteobacteria</taxon>
        <taxon>Sphingomonadales</taxon>
        <taxon>Erythrobacteraceae</taxon>
        <taxon>Aurantiacibacter</taxon>
    </lineage>
</organism>
<proteinExistence type="predicted"/>
<feature type="transmembrane region" description="Helical" evidence="1">
    <location>
        <begin position="91"/>
        <end position="114"/>
    </location>
</feature>
<evidence type="ECO:0000313" key="3">
    <source>
        <dbReference type="Proteomes" id="UP000053070"/>
    </source>
</evidence>
<reference evidence="2 3" key="1">
    <citation type="submission" date="2015-04" db="EMBL/GenBank/DDBJ databases">
        <title>The draft genome sequence of Erythrobacr gangjinensis K7-2.</title>
        <authorList>
            <person name="Zhuang L."/>
            <person name="Liu Y."/>
            <person name="Shao Z."/>
        </authorList>
    </citation>
    <scope>NUCLEOTIDE SEQUENCE [LARGE SCALE GENOMIC DNA]</scope>
    <source>
        <strain evidence="2 3">K7-2</strain>
    </source>
</reference>
<dbReference type="PATRIC" id="fig|502682.8.peg.2693"/>
<gene>
    <name evidence="2" type="ORF">AAW01_13205</name>
</gene>
<protein>
    <submittedName>
        <fullName evidence="2">Uncharacterized protein</fullName>
    </submittedName>
</protein>
<accession>A0A0G9MKG5</accession>
<keyword evidence="1" id="KW-1133">Transmembrane helix</keyword>
<keyword evidence="1" id="KW-0812">Transmembrane</keyword>
<dbReference type="AlphaFoldDB" id="A0A0G9MKG5"/>
<comment type="caution">
    <text evidence="2">The sequence shown here is derived from an EMBL/GenBank/DDBJ whole genome shotgun (WGS) entry which is preliminary data.</text>
</comment>